<reference evidence="6 7" key="1">
    <citation type="submission" date="2019-07" db="EMBL/GenBank/DDBJ databases">
        <title>Whole genome shotgun sequence of Oceanithermus desulfurans NBRC 100063.</title>
        <authorList>
            <person name="Hosoyama A."/>
            <person name="Uohara A."/>
            <person name="Ohji S."/>
            <person name="Ichikawa N."/>
        </authorList>
    </citation>
    <scope>NUCLEOTIDE SEQUENCE [LARGE SCALE GENOMIC DNA]</scope>
    <source>
        <strain evidence="6 7">NBRC 100063</strain>
    </source>
</reference>
<feature type="domain" description="Plastocyanin-like" evidence="5">
    <location>
        <begin position="61"/>
        <end position="168"/>
    </location>
</feature>
<dbReference type="OrthoDB" id="9757546at2"/>
<gene>
    <name evidence="6" type="ORF">ODE01S_18360</name>
</gene>
<dbReference type="InterPro" id="IPR006311">
    <property type="entry name" value="TAT_signal"/>
</dbReference>
<keyword evidence="2" id="KW-0560">Oxidoreductase</keyword>
<feature type="domain" description="Plastocyanin-like" evidence="3">
    <location>
        <begin position="206"/>
        <end position="297"/>
    </location>
</feature>
<sequence>MTTAKHDRRTFLAMSAGLVGLGLGFPARAQTRAPDADVLVSRGGAIEVDLEARFGPTRLAGRSARLFSYGGRVPGPRIEVRPGDEVTLRFRNNLPEPTNLHFHGLHVPPTGNADNIFLEIPEGERLTYRFKIPENHPAGTFWYHPHLHGLVAKQVFLGMAGLFVVRGELDEVPEVAAAREQFAVLKDFEVAGGRVPPPSPMEFVRGREGSLVTVNGEVEPEWSLEQGGLLRLRLLNASTARFYRLKLDDHPLYLIATDGGALEEPYELDELLLAPGERAEVLVRGDRKPGRYTLWTLPYNRGNGGMGMGGGMMGGARGDTRPRPLAHLVYRGKRKTALPLPERTGRVPELGVPVRRRRFVLGHSMRPGRGMVFTINGQVFNPGRIDTRVRLGTVEEWEIANMGVLDHPFHLHTNPFQIVSRGGRPERLRAWKDTVLVPVNRSVRFRVRFEDFAGNAVYHCHILEHEDLGMMGIVRFEEEG</sequence>
<dbReference type="Proteomes" id="UP000321827">
    <property type="component" value="Unassembled WGS sequence"/>
</dbReference>
<dbReference type="PANTHER" id="PTHR11709">
    <property type="entry name" value="MULTI-COPPER OXIDASE"/>
    <property type="match status" value="1"/>
</dbReference>
<evidence type="ECO:0008006" key="8">
    <source>
        <dbReference type="Google" id="ProtNLM"/>
    </source>
</evidence>
<dbReference type="GO" id="GO:0005507">
    <property type="term" value="F:copper ion binding"/>
    <property type="evidence" value="ECO:0007669"/>
    <property type="project" value="InterPro"/>
</dbReference>
<evidence type="ECO:0000259" key="3">
    <source>
        <dbReference type="Pfam" id="PF00394"/>
    </source>
</evidence>
<dbReference type="PROSITE" id="PS51318">
    <property type="entry name" value="TAT"/>
    <property type="match status" value="1"/>
</dbReference>
<dbReference type="CDD" id="cd13853">
    <property type="entry name" value="CuRO_1_Tth-MCO_like"/>
    <property type="match status" value="1"/>
</dbReference>
<dbReference type="AlphaFoldDB" id="A0A511RNA0"/>
<comment type="caution">
    <text evidence="6">The sequence shown here is derived from an EMBL/GenBank/DDBJ whole genome shotgun (WGS) entry which is preliminary data.</text>
</comment>
<dbReference type="PROSITE" id="PS00080">
    <property type="entry name" value="MULTICOPPER_OXIDASE2"/>
    <property type="match status" value="1"/>
</dbReference>
<organism evidence="6 7">
    <name type="scientific">Oceanithermus desulfurans NBRC 100063</name>
    <dbReference type="NCBI Taxonomy" id="1227550"/>
    <lineage>
        <taxon>Bacteria</taxon>
        <taxon>Thermotogati</taxon>
        <taxon>Deinococcota</taxon>
        <taxon>Deinococci</taxon>
        <taxon>Thermales</taxon>
        <taxon>Thermaceae</taxon>
        <taxon>Oceanithermus</taxon>
    </lineage>
</organism>
<dbReference type="Pfam" id="PF00394">
    <property type="entry name" value="Cu-oxidase"/>
    <property type="match status" value="1"/>
</dbReference>
<evidence type="ECO:0000313" key="7">
    <source>
        <dbReference type="Proteomes" id="UP000321827"/>
    </source>
</evidence>
<dbReference type="InterPro" id="IPR008972">
    <property type="entry name" value="Cupredoxin"/>
</dbReference>
<evidence type="ECO:0000313" key="6">
    <source>
        <dbReference type="EMBL" id="GEM90402.1"/>
    </source>
</evidence>
<protein>
    <recommendedName>
        <fullName evidence="8">Copper oxidase</fullName>
    </recommendedName>
</protein>
<keyword evidence="1" id="KW-0479">Metal-binding</keyword>
<dbReference type="InterPro" id="IPR011706">
    <property type="entry name" value="Cu-oxidase_C"/>
</dbReference>
<dbReference type="Pfam" id="PF07732">
    <property type="entry name" value="Cu-oxidase_3"/>
    <property type="match status" value="1"/>
</dbReference>
<evidence type="ECO:0000256" key="1">
    <source>
        <dbReference type="ARBA" id="ARBA00022723"/>
    </source>
</evidence>
<accession>A0A511RNA0</accession>
<evidence type="ECO:0000259" key="4">
    <source>
        <dbReference type="Pfam" id="PF07731"/>
    </source>
</evidence>
<feature type="domain" description="Plastocyanin-like" evidence="4">
    <location>
        <begin position="373"/>
        <end position="474"/>
    </location>
</feature>
<dbReference type="PANTHER" id="PTHR11709:SF2">
    <property type="entry name" value="MULTICOPPER OXIDASE LPR1"/>
    <property type="match status" value="1"/>
</dbReference>
<name>A0A511RNA0_9DEIN</name>
<evidence type="ECO:0000259" key="5">
    <source>
        <dbReference type="Pfam" id="PF07732"/>
    </source>
</evidence>
<dbReference type="Gene3D" id="2.60.40.420">
    <property type="entry name" value="Cupredoxins - blue copper proteins"/>
    <property type="match status" value="3"/>
</dbReference>
<dbReference type="EMBL" id="BJXN01000013">
    <property type="protein sequence ID" value="GEM90402.1"/>
    <property type="molecule type" value="Genomic_DNA"/>
</dbReference>
<dbReference type="InterPro" id="IPR045087">
    <property type="entry name" value="Cu-oxidase_fam"/>
</dbReference>
<dbReference type="SUPFAM" id="SSF49503">
    <property type="entry name" value="Cupredoxins"/>
    <property type="match status" value="3"/>
</dbReference>
<proteinExistence type="predicted"/>
<dbReference type="InterPro" id="IPR001117">
    <property type="entry name" value="Cu-oxidase_2nd"/>
</dbReference>
<dbReference type="Pfam" id="PF07731">
    <property type="entry name" value="Cu-oxidase_2"/>
    <property type="match status" value="1"/>
</dbReference>
<dbReference type="InterPro" id="IPR011707">
    <property type="entry name" value="Cu-oxidase-like_N"/>
</dbReference>
<dbReference type="CDD" id="cd13900">
    <property type="entry name" value="CuRO_3_Tth-MCO_like"/>
    <property type="match status" value="1"/>
</dbReference>
<dbReference type="RefSeq" id="WP_147148105.1">
    <property type="nucleotide sequence ID" value="NZ_BJXN01000013.1"/>
</dbReference>
<dbReference type="GO" id="GO:0016491">
    <property type="term" value="F:oxidoreductase activity"/>
    <property type="evidence" value="ECO:0007669"/>
    <property type="project" value="UniProtKB-KW"/>
</dbReference>
<evidence type="ECO:0000256" key="2">
    <source>
        <dbReference type="ARBA" id="ARBA00023002"/>
    </source>
</evidence>
<dbReference type="InterPro" id="IPR002355">
    <property type="entry name" value="Cu_oxidase_Cu_BS"/>
</dbReference>